<dbReference type="SMART" id="SM00385">
    <property type="entry name" value="CYCLIN"/>
    <property type="match status" value="2"/>
</dbReference>
<dbReference type="Proteomes" id="UP001214628">
    <property type="component" value="Chromosome 2"/>
</dbReference>
<dbReference type="GO" id="GO:0006357">
    <property type="term" value="P:regulation of transcription by RNA polymerase II"/>
    <property type="evidence" value="ECO:0007669"/>
    <property type="project" value="InterPro"/>
</dbReference>
<dbReference type="InterPro" id="IPR043198">
    <property type="entry name" value="Cyclin/Ssn8"/>
</dbReference>
<dbReference type="CDD" id="cd20546">
    <property type="entry name" value="CYCLIN_SpCG1C_ScCTK2-like_rpt2"/>
    <property type="match status" value="1"/>
</dbReference>
<protein>
    <submittedName>
        <fullName evidence="3">Beta-glucosidase</fullName>
        <ecNumber evidence="3">3.2.1.21</ecNumber>
    </submittedName>
</protein>
<dbReference type="AlphaFoldDB" id="A0AAF0FF28"/>
<name>A0AAF0FF28_9BASI</name>
<evidence type="ECO:0000313" key="4">
    <source>
        <dbReference type="Proteomes" id="UP001214628"/>
    </source>
</evidence>
<sequence>MASGFPGKAQGMSSCVMSSKDDGKDTGASSLVHAQQDKKPAKIHTVIDTRYFTPAQIEKLMARTRMNKMPAAKWEQTKFAACSYIMAIGSKLGIPQRTIASAQLLYQRFHLFYPPSDFAMHQVASASLFTASKLNDTQKRTDEYLFAGYMFRYPELLTPPSAGSSNGVDWVAHAKLSDADVDRETIAQEKLRLLTLERMLLQCLCFQFGMRAGNVLRLVVKVARSWCMPSSLAVFAWRAACDSHRTYSPLIYPPQTVAIGSLYAACLLSATDQNSQEILDKFAQEQPTWASELHVRMDDIKDVAMQILSMYLAYLPYLESRGNHQIPSYVSYPPPMGLIAWHNIRCKAALPVNTADLEHALTQTKIRLRQDEEARKQPENLRRKYAVERAMDSLPTTMYRADPLEQQMVATRYLLD</sequence>
<evidence type="ECO:0000259" key="2">
    <source>
        <dbReference type="SMART" id="SM00385"/>
    </source>
</evidence>
<keyword evidence="4" id="KW-1185">Reference proteome</keyword>
<feature type="domain" description="Cyclin-like" evidence="2">
    <location>
        <begin position="83"/>
        <end position="202"/>
    </location>
</feature>
<dbReference type="GO" id="GO:0016538">
    <property type="term" value="F:cyclin-dependent protein serine/threonine kinase regulator activity"/>
    <property type="evidence" value="ECO:0007669"/>
    <property type="project" value="InterPro"/>
</dbReference>
<evidence type="ECO:0000313" key="3">
    <source>
        <dbReference type="EMBL" id="WFD43462.1"/>
    </source>
</evidence>
<dbReference type="GO" id="GO:0008422">
    <property type="term" value="F:beta-glucosidase activity"/>
    <property type="evidence" value="ECO:0007669"/>
    <property type="project" value="UniProtKB-EC"/>
</dbReference>
<feature type="region of interest" description="Disordered" evidence="1">
    <location>
        <begin position="1"/>
        <end position="37"/>
    </location>
</feature>
<keyword evidence="3" id="KW-0378">Hydrolase</keyword>
<dbReference type="SUPFAM" id="SSF47954">
    <property type="entry name" value="Cyclin-like"/>
    <property type="match status" value="2"/>
</dbReference>
<dbReference type="Gene3D" id="1.10.472.10">
    <property type="entry name" value="Cyclin-like"/>
    <property type="match status" value="2"/>
</dbReference>
<dbReference type="InterPro" id="IPR036915">
    <property type="entry name" value="Cyclin-like_sf"/>
</dbReference>
<organism evidence="3 4">
    <name type="scientific">Malassezia psittaci</name>
    <dbReference type="NCBI Taxonomy" id="1821823"/>
    <lineage>
        <taxon>Eukaryota</taxon>
        <taxon>Fungi</taxon>
        <taxon>Dikarya</taxon>
        <taxon>Basidiomycota</taxon>
        <taxon>Ustilaginomycotina</taxon>
        <taxon>Malasseziomycetes</taxon>
        <taxon>Malasseziales</taxon>
        <taxon>Malasseziaceae</taxon>
        <taxon>Malassezia</taxon>
    </lineage>
</organism>
<dbReference type="InterPro" id="IPR013763">
    <property type="entry name" value="Cyclin-like_dom"/>
</dbReference>
<dbReference type="EMBL" id="CP118376">
    <property type="protein sequence ID" value="WFD43462.1"/>
    <property type="molecule type" value="Genomic_DNA"/>
</dbReference>
<dbReference type="EC" id="3.2.1.21" evidence="3"/>
<dbReference type="PANTHER" id="PTHR10026">
    <property type="entry name" value="CYCLIN"/>
    <property type="match status" value="1"/>
</dbReference>
<feature type="domain" description="Cyclin-like" evidence="2">
    <location>
        <begin position="214"/>
        <end position="309"/>
    </location>
</feature>
<evidence type="ECO:0000256" key="1">
    <source>
        <dbReference type="SAM" id="MobiDB-lite"/>
    </source>
</evidence>
<proteinExistence type="predicted"/>
<accession>A0AAF0FF28</accession>
<reference evidence="3" key="1">
    <citation type="submission" date="2023-02" db="EMBL/GenBank/DDBJ databases">
        <title>Mating type loci evolution in Malassezia.</title>
        <authorList>
            <person name="Coelho M.A."/>
        </authorList>
    </citation>
    <scope>NUCLEOTIDE SEQUENCE</scope>
    <source>
        <strain evidence="3">CBS 14136</strain>
    </source>
</reference>
<keyword evidence="3" id="KW-0326">Glycosidase</keyword>
<gene>
    <name evidence="3" type="primary">CTK2</name>
    <name evidence="3" type="ORF">MPSI1_002124</name>
</gene>